<feature type="signal peptide" evidence="3">
    <location>
        <begin position="1"/>
        <end position="21"/>
    </location>
</feature>
<feature type="active site" description="Tele-phosphohistidine intermediate" evidence="1">
    <location>
        <position position="48"/>
    </location>
</feature>
<dbReference type="OrthoDB" id="9782128at2"/>
<evidence type="ECO:0000256" key="3">
    <source>
        <dbReference type="SAM" id="SignalP"/>
    </source>
</evidence>
<dbReference type="Gene3D" id="3.40.50.1240">
    <property type="entry name" value="Phosphoglycerate mutase-like"/>
    <property type="match status" value="1"/>
</dbReference>
<evidence type="ECO:0000313" key="5">
    <source>
        <dbReference type="Proteomes" id="UP000266177"/>
    </source>
</evidence>
<gene>
    <name evidence="4" type="ORF">DQX05_16085</name>
</gene>
<name>A0A3A3GFX6_PANTH</name>
<dbReference type="InterPro" id="IPR029033">
    <property type="entry name" value="His_PPase_superfam"/>
</dbReference>
<protein>
    <submittedName>
        <fullName evidence="4">Histidine phosphatase family protein</fullName>
    </submittedName>
</protein>
<dbReference type="InterPro" id="IPR013078">
    <property type="entry name" value="His_Pase_superF_clade-1"/>
</dbReference>
<dbReference type="PANTHER" id="PTHR48100">
    <property type="entry name" value="BROAD-SPECIFICITY PHOSPHATASE YOR283W-RELATED"/>
    <property type="match status" value="1"/>
</dbReference>
<feature type="chain" id="PRO_5038545518" evidence="3">
    <location>
        <begin position="22"/>
        <end position="264"/>
    </location>
</feature>
<feature type="binding site" evidence="2">
    <location>
        <begin position="47"/>
        <end position="54"/>
    </location>
    <ligand>
        <name>substrate</name>
    </ligand>
</feature>
<evidence type="ECO:0000256" key="1">
    <source>
        <dbReference type="PIRSR" id="PIRSR613078-1"/>
    </source>
</evidence>
<dbReference type="GO" id="GO:0016791">
    <property type="term" value="F:phosphatase activity"/>
    <property type="evidence" value="ECO:0007669"/>
    <property type="project" value="TreeGrafter"/>
</dbReference>
<dbReference type="GO" id="GO:0005737">
    <property type="term" value="C:cytoplasm"/>
    <property type="evidence" value="ECO:0007669"/>
    <property type="project" value="TreeGrafter"/>
</dbReference>
<dbReference type="SUPFAM" id="SSF53254">
    <property type="entry name" value="Phosphoglycerate mutase-like"/>
    <property type="match status" value="1"/>
</dbReference>
<evidence type="ECO:0000256" key="2">
    <source>
        <dbReference type="PIRSR" id="PIRSR613078-2"/>
    </source>
</evidence>
<evidence type="ECO:0000313" key="4">
    <source>
        <dbReference type="EMBL" id="RJG22759.1"/>
    </source>
</evidence>
<accession>A0A3A3GFX6</accession>
<proteinExistence type="predicted"/>
<dbReference type="RefSeq" id="WP_119794569.1">
    <property type="nucleotide sequence ID" value="NZ_QYZD01000014.1"/>
</dbReference>
<dbReference type="CDD" id="cd07067">
    <property type="entry name" value="HP_PGM_like"/>
    <property type="match status" value="1"/>
</dbReference>
<dbReference type="SMART" id="SM00855">
    <property type="entry name" value="PGAM"/>
    <property type="match status" value="1"/>
</dbReference>
<feature type="binding site" evidence="2">
    <location>
        <position position="99"/>
    </location>
    <ligand>
        <name>substrate</name>
    </ligand>
</feature>
<sequence length="264" mass="28493">MKKIISILLVFTLLLTACSPAIPPDEKTRPDESAVNEAGEVVIYLTRHGKTMLNTTERVQGWADSPLTEAGVEVAQQLGRGLNLEGVRFVAAYSSDSGRAIETANIVLEQGGQFGQLELNQMKELREWNFGIFEGDLNDHMIDAVIEVTGYKGEEDVRSALDLSELADAIAKADETGAAENWEQISGRTDAGFRAIAQEVSENGGGNVLVVAHGLTINAIVKNINPGQKTVPIANAAVTKIKYVDGKFEILTFNDTSYIEKGAE</sequence>
<dbReference type="Proteomes" id="UP000266177">
    <property type="component" value="Unassembled WGS sequence"/>
</dbReference>
<dbReference type="Pfam" id="PF00300">
    <property type="entry name" value="His_Phos_1"/>
    <property type="match status" value="1"/>
</dbReference>
<dbReference type="PROSITE" id="PS51257">
    <property type="entry name" value="PROKAR_LIPOPROTEIN"/>
    <property type="match status" value="1"/>
</dbReference>
<reference evidence="4 5" key="1">
    <citation type="submission" date="2018-09" db="EMBL/GenBank/DDBJ databases">
        <title>Paenibacillus SK2017-BO5.</title>
        <authorList>
            <person name="Piskunova J.V."/>
            <person name="Dubiley S.A."/>
            <person name="Severinov K.V."/>
        </authorList>
    </citation>
    <scope>NUCLEOTIDE SEQUENCE [LARGE SCALE GENOMIC DNA]</scope>
    <source>
        <strain evidence="4 5">BO5</strain>
    </source>
</reference>
<dbReference type="PANTHER" id="PTHR48100:SF9">
    <property type="entry name" value="PHOSPHOGLYCERATE MUTASE 2 PARALOG"/>
    <property type="match status" value="1"/>
</dbReference>
<keyword evidence="3" id="KW-0732">Signal</keyword>
<dbReference type="AlphaFoldDB" id="A0A3A3GFX6"/>
<organism evidence="4 5">
    <name type="scientific">Paenibacillus thiaminolyticus</name>
    <name type="common">Bacillus thiaminolyticus</name>
    <dbReference type="NCBI Taxonomy" id="49283"/>
    <lineage>
        <taxon>Bacteria</taxon>
        <taxon>Bacillati</taxon>
        <taxon>Bacillota</taxon>
        <taxon>Bacilli</taxon>
        <taxon>Bacillales</taxon>
        <taxon>Paenibacillaceae</taxon>
        <taxon>Paenibacillus</taxon>
    </lineage>
</organism>
<dbReference type="InterPro" id="IPR050275">
    <property type="entry name" value="PGM_Phosphatase"/>
</dbReference>
<feature type="active site" description="Proton donor/acceptor" evidence="1">
    <location>
        <position position="127"/>
    </location>
</feature>
<dbReference type="EMBL" id="QYZD01000014">
    <property type="protein sequence ID" value="RJG22759.1"/>
    <property type="molecule type" value="Genomic_DNA"/>
</dbReference>
<comment type="caution">
    <text evidence="4">The sequence shown here is derived from an EMBL/GenBank/DDBJ whole genome shotgun (WGS) entry which is preliminary data.</text>
</comment>